<dbReference type="Gene3D" id="2.60.120.10">
    <property type="entry name" value="Jelly Rolls"/>
    <property type="match status" value="2"/>
</dbReference>
<dbReference type="RefSeq" id="WP_108346101.1">
    <property type="nucleotide sequence ID" value="NZ_PYXZ01000010.1"/>
</dbReference>
<accession>A0A2R7YT05</accession>
<dbReference type="OrthoDB" id="285029at2"/>
<evidence type="ECO:0000313" key="3">
    <source>
        <dbReference type="Proteomes" id="UP000244867"/>
    </source>
</evidence>
<reference evidence="2 3" key="1">
    <citation type="submission" date="2018-03" db="EMBL/GenBank/DDBJ databases">
        <authorList>
            <person name="Keele B.F."/>
        </authorList>
    </citation>
    <scope>NUCLEOTIDE SEQUENCE [LARGE SCALE GENOMIC DNA]</scope>
    <source>
        <strain evidence="2 3">IB-3</strain>
    </source>
</reference>
<feature type="region of interest" description="Disordered" evidence="1">
    <location>
        <begin position="55"/>
        <end position="89"/>
    </location>
</feature>
<sequence>MSIAEAHISYSRDEAAHERVLWEPLMLRAAQIEEVFANLQAGDADRNGRREARIAHPRANNAGRGLSPTTAVSLGTLLPGESTTPGRNNTSGVYMVIGGQAEVTEGQRVFTVGPTDVWTKPSMALESIANHGDEPFRYLHYSNSALLETLSYYYEDGGPIGTFHGGKEPLEAGSRSKDLTPPIPLDTDSGEILLPYEHLIDPDYVEDRPLHFSWSDVSAHLDRVRSLKSGYTGRPLFVLYNPATGRLNGTTQSFFATIAAFGANFSGPTHRHMSSAINYHFAGSGSSVVNGEEVHWEAGDLMLSAPAWSEHAHTSGPNGAMILTIQDHPFHIGNGSLVWQEDIENGEVIALGTQAGFSTNIGSLQG</sequence>
<name>A0A2R7YT05_9ACTN</name>
<protein>
    <recommendedName>
        <fullName evidence="4">Gentisate 1,2-dioxygenase</fullName>
    </recommendedName>
</protein>
<dbReference type="GO" id="GO:0051213">
    <property type="term" value="F:dioxygenase activity"/>
    <property type="evidence" value="ECO:0007669"/>
    <property type="project" value="InterPro"/>
</dbReference>
<dbReference type="InterPro" id="IPR014710">
    <property type="entry name" value="RmlC-like_jellyroll"/>
</dbReference>
<proteinExistence type="predicted"/>
<dbReference type="InterPro" id="IPR047183">
    <property type="entry name" value="GDO-like"/>
</dbReference>
<evidence type="ECO:0008006" key="4">
    <source>
        <dbReference type="Google" id="ProtNLM"/>
    </source>
</evidence>
<dbReference type="AlphaFoldDB" id="A0A2R7YT05"/>
<dbReference type="EMBL" id="PYXZ01000010">
    <property type="protein sequence ID" value="PUA79531.1"/>
    <property type="molecule type" value="Genomic_DNA"/>
</dbReference>
<organism evidence="2 3">
    <name type="scientific">Nocardioides currus</name>
    <dbReference type="NCBI Taxonomy" id="2133958"/>
    <lineage>
        <taxon>Bacteria</taxon>
        <taxon>Bacillati</taxon>
        <taxon>Actinomycetota</taxon>
        <taxon>Actinomycetes</taxon>
        <taxon>Propionibacteriales</taxon>
        <taxon>Nocardioidaceae</taxon>
        <taxon>Nocardioides</taxon>
    </lineage>
</organism>
<evidence type="ECO:0000256" key="1">
    <source>
        <dbReference type="SAM" id="MobiDB-lite"/>
    </source>
</evidence>
<dbReference type="SUPFAM" id="SSF51182">
    <property type="entry name" value="RmlC-like cupins"/>
    <property type="match status" value="1"/>
</dbReference>
<keyword evidence="3" id="KW-1185">Reference proteome</keyword>
<dbReference type="Proteomes" id="UP000244867">
    <property type="component" value="Unassembled WGS sequence"/>
</dbReference>
<evidence type="ECO:0000313" key="2">
    <source>
        <dbReference type="EMBL" id="PUA79531.1"/>
    </source>
</evidence>
<gene>
    <name evidence="2" type="ORF">C7S10_19410</name>
</gene>
<dbReference type="PANTHER" id="PTHR41517:SF1">
    <property type="entry name" value="CUPIN"/>
    <property type="match status" value="1"/>
</dbReference>
<dbReference type="PANTHER" id="PTHR41517">
    <property type="entry name" value="1,2-DIOXYGENASE PROTEIN-RELATED"/>
    <property type="match status" value="1"/>
</dbReference>
<comment type="caution">
    <text evidence="2">The sequence shown here is derived from an EMBL/GenBank/DDBJ whole genome shotgun (WGS) entry which is preliminary data.</text>
</comment>
<dbReference type="InterPro" id="IPR011051">
    <property type="entry name" value="RmlC_Cupin_sf"/>
</dbReference>